<gene>
    <name evidence="2" type="ORF">ENI34_01115</name>
</gene>
<name>A0A9C9JZB6_UNCW3</name>
<protein>
    <recommendedName>
        <fullName evidence="4">YbbR-like domain-containing protein</fullName>
    </recommendedName>
</protein>
<dbReference type="Proteomes" id="UP000885826">
    <property type="component" value="Unassembled WGS sequence"/>
</dbReference>
<evidence type="ECO:0008006" key="4">
    <source>
        <dbReference type="Google" id="ProtNLM"/>
    </source>
</evidence>
<dbReference type="AlphaFoldDB" id="A0A9C9JZB6"/>
<dbReference type="InterPro" id="IPR053154">
    <property type="entry name" value="c-di-AMP_regulator"/>
</dbReference>
<dbReference type="PANTHER" id="PTHR37804:SF1">
    <property type="entry name" value="CDAA REGULATORY PROTEIN CDAR"/>
    <property type="match status" value="1"/>
</dbReference>
<keyword evidence="1" id="KW-0472">Membrane</keyword>
<dbReference type="Gene3D" id="2.170.120.40">
    <property type="entry name" value="YbbR-like domain"/>
    <property type="match status" value="1"/>
</dbReference>
<dbReference type="PANTHER" id="PTHR37804">
    <property type="entry name" value="CDAA REGULATORY PROTEIN CDAR"/>
    <property type="match status" value="1"/>
</dbReference>
<sequence>MKINVKPIVEFIVYDPIRKIVAIIFSFGLWFFVAIDNNYQYEKDIQIIYTNLPDSLILVDSVPSLRVVFSGRGGALLTTWAAPPKARCDLNKPKLGENTIPVKKLLIPVAFDDITLYYNTASIKVTVDRKKTKVVKINVPFKGSPKKGHSVSDIIVLDTVEITGPANILKNITAIPTETLSVRNTSSPFLTKLKIEKTASNIQVSKEEVRLEVRIEKTVEKLFTNIPLKLIFTPNQRVTSEKISLDTLIVQGPEKRINRLKKRDIIVKITLTKLSPGDYALPAAILLPEYIKPIYSNPKKFRIKIY</sequence>
<proteinExistence type="predicted"/>
<accession>A0A9C9JZB6</accession>
<organism evidence="2 3">
    <name type="scientific">candidate division WOR-3 bacterium</name>
    <dbReference type="NCBI Taxonomy" id="2052148"/>
    <lineage>
        <taxon>Bacteria</taxon>
        <taxon>Bacteria division WOR-3</taxon>
    </lineage>
</organism>
<reference evidence="2" key="1">
    <citation type="journal article" date="2020" name="mSystems">
        <title>Genome- and Community-Level Interaction Insights into Carbon Utilization and Element Cycling Functions of Hydrothermarchaeota in Hydrothermal Sediment.</title>
        <authorList>
            <person name="Zhou Z."/>
            <person name="Liu Y."/>
            <person name="Xu W."/>
            <person name="Pan J."/>
            <person name="Luo Z.H."/>
            <person name="Li M."/>
        </authorList>
    </citation>
    <scope>NUCLEOTIDE SEQUENCE</scope>
    <source>
        <strain evidence="2">HyVt-388</strain>
    </source>
</reference>
<keyword evidence="1" id="KW-1133">Transmembrane helix</keyword>
<evidence type="ECO:0000313" key="3">
    <source>
        <dbReference type="Proteomes" id="UP000885826"/>
    </source>
</evidence>
<feature type="transmembrane region" description="Helical" evidence="1">
    <location>
        <begin position="20"/>
        <end position="39"/>
    </location>
</feature>
<dbReference type="EMBL" id="DRIG01000014">
    <property type="protein sequence ID" value="HEC77726.1"/>
    <property type="molecule type" value="Genomic_DNA"/>
</dbReference>
<comment type="caution">
    <text evidence="2">The sequence shown here is derived from an EMBL/GenBank/DDBJ whole genome shotgun (WGS) entry which is preliminary data.</text>
</comment>
<evidence type="ECO:0000256" key="1">
    <source>
        <dbReference type="SAM" id="Phobius"/>
    </source>
</evidence>
<evidence type="ECO:0000313" key="2">
    <source>
        <dbReference type="EMBL" id="HEC77726.1"/>
    </source>
</evidence>
<keyword evidence="1" id="KW-0812">Transmembrane</keyword>
<dbReference type="Gene3D" id="2.170.120.30">
    <property type="match status" value="2"/>
</dbReference>